<sequence>MSYEALAKEIIKNVGGSGNISSLEHCATRLRFKLHDDGQAQTEDLKQLDGVVTVVKSGGQYQVVIGPHVADVYKEVVKARQQGGDAPVEGEGEGEGASAAQKPAKKAKVLDRFINVISGVFTPALGLLAASGIAKGLAAVLLATNVLSAQSGAYILLWAIGDTFFYFFPIILAYTSANKFGLSPILGIIIGASLVYPSLTALLSEGKPIYTLFEGTIFQAPVYFEVFGVPILLMKYAQSVIPSIIAVFFAAKIETWLKRVLPKVIQMFMVPFATLIIIVPLTFLIIGPAATWLGAILGFLAKGAYDLNPTLAGLFIGGLWQVFVMFGLHWGLIPISLITIAQFGFDPLLALMLGTPFATLGAVLGVFLKTKNSKLKTLCVPCFATGIFGISEPAIYGITLPNKYPFIFTLAGASIGGGVMGFLGSKAYVVGGMGILALPNYINHGNFDMGFFGAVIGITIAFIVTCLLTLFFWNDSKSVNAVK</sequence>
<dbReference type="FunFam" id="3.30.1360.60:FF:000001">
    <property type="entry name" value="PTS system glucose-specific IIBC component PtsG"/>
    <property type="match status" value="1"/>
</dbReference>
<dbReference type="SUPFAM" id="SSF55604">
    <property type="entry name" value="Glucose permease domain IIB"/>
    <property type="match status" value="1"/>
</dbReference>
<reference evidence="15 16" key="1">
    <citation type="submission" date="2018-11" db="EMBL/GenBank/DDBJ databases">
        <title>Genome sequencing of Paenibacillus sp. KCOM 3021 (= ChDC PVNT-B20).</title>
        <authorList>
            <person name="Kook J.-K."/>
            <person name="Park S.-N."/>
            <person name="Lim Y.K."/>
        </authorList>
    </citation>
    <scope>NUCLEOTIDE SEQUENCE [LARGE SCALE GENOMIC DNA]</scope>
    <source>
        <strain evidence="15 16">KCOM 3021</strain>
    </source>
</reference>
<keyword evidence="9 12" id="KW-1133">Transmembrane helix</keyword>
<dbReference type="InterPro" id="IPR050558">
    <property type="entry name" value="PTS_Sugar-Specific_Components"/>
</dbReference>
<evidence type="ECO:0000313" key="15">
    <source>
        <dbReference type="EMBL" id="RRJ64861.1"/>
    </source>
</evidence>
<comment type="subcellular location">
    <subcellularLocation>
        <location evidence="1">Cell membrane</location>
        <topology evidence="1">Multi-pass membrane protein</topology>
    </subcellularLocation>
</comment>
<feature type="transmembrane region" description="Helical" evidence="12">
    <location>
        <begin position="406"/>
        <end position="429"/>
    </location>
</feature>
<organism evidence="15 16">
    <name type="scientific">Paenibacillus oralis</name>
    <dbReference type="NCBI Taxonomy" id="2490856"/>
    <lineage>
        <taxon>Bacteria</taxon>
        <taxon>Bacillati</taxon>
        <taxon>Bacillota</taxon>
        <taxon>Bacilli</taxon>
        <taxon>Bacillales</taxon>
        <taxon>Paenibacillaceae</taxon>
        <taxon>Paenibacillus</taxon>
    </lineage>
</organism>
<dbReference type="InterPro" id="IPR003352">
    <property type="entry name" value="PTS_EIIC"/>
</dbReference>
<dbReference type="GO" id="GO:0015771">
    <property type="term" value="P:trehalose transport"/>
    <property type="evidence" value="ECO:0007669"/>
    <property type="project" value="TreeGrafter"/>
</dbReference>
<evidence type="ECO:0000256" key="7">
    <source>
        <dbReference type="ARBA" id="ARBA00022692"/>
    </source>
</evidence>
<dbReference type="PROSITE" id="PS51103">
    <property type="entry name" value="PTS_EIIC_TYPE_1"/>
    <property type="match status" value="1"/>
</dbReference>
<keyword evidence="3" id="KW-1003">Cell membrane</keyword>
<dbReference type="PANTHER" id="PTHR30175">
    <property type="entry name" value="PHOSPHOTRANSFERASE SYSTEM TRANSPORT PROTEIN"/>
    <property type="match status" value="1"/>
</dbReference>
<feature type="domain" description="PTS EIIB type-1" evidence="13">
    <location>
        <begin position="4"/>
        <end position="86"/>
    </location>
</feature>
<proteinExistence type="predicted"/>
<evidence type="ECO:0000256" key="3">
    <source>
        <dbReference type="ARBA" id="ARBA00022475"/>
    </source>
</evidence>
<evidence type="ECO:0000256" key="6">
    <source>
        <dbReference type="ARBA" id="ARBA00022683"/>
    </source>
</evidence>
<feature type="transmembrane region" description="Helical" evidence="12">
    <location>
        <begin position="320"/>
        <end position="341"/>
    </location>
</feature>
<dbReference type="Proteomes" id="UP000267017">
    <property type="component" value="Unassembled WGS sequence"/>
</dbReference>
<evidence type="ECO:0000313" key="16">
    <source>
        <dbReference type="Proteomes" id="UP000267017"/>
    </source>
</evidence>
<keyword evidence="10 12" id="KW-0472">Membrane</keyword>
<evidence type="ECO:0000256" key="2">
    <source>
        <dbReference type="ARBA" id="ARBA00022448"/>
    </source>
</evidence>
<keyword evidence="8" id="KW-0418">Kinase</keyword>
<dbReference type="Pfam" id="PF00367">
    <property type="entry name" value="PTS_EIIB"/>
    <property type="match status" value="1"/>
</dbReference>
<keyword evidence="2" id="KW-0813">Transport</keyword>
<dbReference type="GO" id="GO:0005886">
    <property type="term" value="C:plasma membrane"/>
    <property type="evidence" value="ECO:0007669"/>
    <property type="project" value="UniProtKB-SubCell"/>
</dbReference>
<feature type="transmembrane region" description="Helical" evidence="12">
    <location>
        <begin position="223"/>
        <end position="251"/>
    </location>
</feature>
<keyword evidence="4 15" id="KW-0762">Sugar transport</keyword>
<evidence type="ECO:0000256" key="11">
    <source>
        <dbReference type="PROSITE-ProRule" id="PRU00421"/>
    </source>
</evidence>
<gene>
    <name evidence="15" type="ORF">EHV15_19495</name>
</gene>
<feature type="transmembrane region" description="Helical" evidence="12">
    <location>
        <begin position="154"/>
        <end position="174"/>
    </location>
</feature>
<evidence type="ECO:0000256" key="9">
    <source>
        <dbReference type="ARBA" id="ARBA00022989"/>
    </source>
</evidence>
<dbReference type="PROSITE" id="PS51098">
    <property type="entry name" value="PTS_EIIB_TYPE_1"/>
    <property type="match status" value="1"/>
</dbReference>
<dbReference type="RefSeq" id="WP_128632659.1">
    <property type="nucleotide sequence ID" value="NZ_RRCN01000001.1"/>
</dbReference>
<dbReference type="CDD" id="cd00212">
    <property type="entry name" value="PTS_IIB_glc"/>
    <property type="match status" value="1"/>
</dbReference>
<dbReference type="InterPro" id="IPR036878">
    <property type="entry name" value="Glu_permease_IIB"/>
</dbReference>
<feature type="domain" description="PTS EIIC type-1" evidence="14">
    <location>
        <begin position="115"/>
        <end position="483"/>
    </location>
</feature>
<dbReference type="GO" id="GO:0009401">
    <property type="term" value="P:phosphoenolpyruvate-dependent sugar phosphotransferase system"/>
    <property type="evidence" value="ECO:0007669"/>
    <property type="project" value="UniProtKB-KW"/>
</dbReference>
<dbReference type="Pfam" id="PF02378">
    <property type="entry name" value="PTS_EIIC"/>
    <property type="match status" value="1"/>
</dbReference>
<evidence type="ECO:0000259" key="14">
    <source>
        <dbReference type="PROSITE" id="PS51103"/>
    </source>
</evidence>
<comment type="caution">
    <text evidence="15">The sequence shown here is derived from an EMBL/GenBank/DDBJ whole genome shotgun (WGS) entry which is preliminary data.</text>
</comment>
<keyword evidence="5" id="KW-0808">Transferase</keyword>
<evidence type="ECO:0000256" key="5">
    <source>
        <dbReference type="ARBA" id="ARBA00022679"/>
    </source>
</evidence>
<evidence type="ECO:0000256" key="8">
    <source>
        <dbReference type="ARBA" id="ARBA00022777"/>
    </source>
</evidence>
<dbReference type="GO" id="GO:0008982">
    <property type="term" value="F:protein-N(PI)-phosphohistidine-sugar phosphotransferase activity"/>
    <property type="evidence" value="ECO:0007669"/>
    <property type="project" value="InterPro"/>
</dbReference>
<feature type="transmembrane region" description="Helical" evidence="12">
    <location>
        <begin position="450"/>
        <end position="473"/>
    </location>
</feature>
<dbReference type="AlphaFoldDB" id="A0A3P3U3G4"/>
<dbReference type="GO" id="GO:0016301">
    <property type="term" value="F:kinase activity"/>
    <property type="evidence" value="ECO:0007669"/>
    <property type="project" value="UniProtKB-KW"/>
</dbReference>
<evidence type="ECO:0000256" key="4">
    <source>
        <dbReference type="ARBA" id="ARBA00022597"/>
    </source>
</evidence>
<keyword evidence="6" id="KW-0598">Phosphotransferase system</keyword>
<keyword evidence="7 12" id="KW-0812">Transmembrane</keyword>
<dbReference type="EMBL" id="RRCN01000001">
    <property type="protein sequence ID" value="RRJ64861.1"/>
    <property type="molecule type" value="Genomic_DNA"/>
</dbReference>
<dbReference type="InterPro" id="IPR013013">
    <property type="entry name" value="PTS_EIIC_1"/>
</dbReference>
<dbReference type="OrthoDB" id="2957988at2"/>
<protein>
    <submittedName>
        <fullName evidence="15">PTS sugar transporter</fullName>
    </submittedName>
</protein>
<accession>A0A3P3U3G4</accession>
<dbReference type="GO" id="GO:0090589">
    <property type="term" value="F:protein-phosphocysteine-trehalose phosphotransferase system transporter activity"/>
    <property type="evidence" value="ECO:0007669"/>
    <property type="project" value="TreeGrafter"/>
</dbReference>
<dbReference type="PROSITE" id="PS01035">
    <property type="entry name" value="PTS_EIIB_TYPE_1_CYS"/>
    <property type="match status" value="1"/>
</dbReference>
<evidence type="ECO:0000256" key="12">
    <source>
        <dbReference type="SAM" id="Phobius"/>
    </source>
</evidence>
<feature type="transmembrane region" description="Helical" evidence="12">
    <location>
        <begin position="181"/>
        <end position="203"/>
    </location>
</feature>
<name>A0A3P3U3G4_9BACL</name>
<dbReference type="PANTHER" id="PTHR30175:SF1">
    <property type="entry name" value="PTS SYSTEM ARBUTIN-, CELLOBIOSE-, AND SALICIN-SPECIFIC EIIBC COMPONENT-RELATED"/>
    <property type="match status" value="1"/>
</dbReference>
<feature type="transmembrane region" description="Helical" evidence="12">
    <location>
        <begin position="113"/>
        <end position="134"/>
    </location>
</feature>
<evidence type="ECO:0000256" key="1">
    <source>
        <dbReference type="ARBA" id="ARBA00004651"/>
    </source>
</evidence>
<feature type="active site" description="Phosphocysteine intermediate; for EIIB activity" evidence="11">
    <location>
        <position position="26"/>
    </location>
</feature>
<evidence type="ECO:0000259" key="13">
    <source>
        <dbReference type="PROSITE" id="PS51098"/>
    </source>
</evidence>
<dbReference type="InterPro" id="IPR001996">
    <property type="entry name" value="PTS_IIB_1"/>
</dbReference>
<feature type="transmembrane region" description="Helical" evidence="12">
    <location>
        <begin position="348"/>
        <end position="368"/>
    </location>
</feature>
<dbReference type="InterPro" id="IPR018113">
    <property type="entry name" value="PTrfase_EIIB_Cys"/>
</dbReference>
<evidence type="ECO:0000256" key="10">
    <source>
        <dbReference type="ARBA" id="ARBA00023136"/>
    </source>
</evidence>
<feature type="transmembrane region" description="Helical" evidence="12">
    <location>
        <begin position="272"/>
        <end position="300"/>
    </location>
</feature>
<dbReference type="Gene3D" id="3.30.1360.60">
    <property type="entry name" value="Glucose permease domain IIB"/>
    <property type="match status" value="1"/>
</dbReference>
<keyword evidence="16" id="KW-1185">Reference proteome</keyword>